<accession>A0A553K4K6</accession>
<proteinExistence type="predicted"/>
<dbReference type="RefSeq" id="WP_143936722.1">
    <property type="nucleotide sequence ID" value="NZ_VKKG01000001.1"/>
</dbReference>
<dbReference type="EMBL" id="VKKG01000001">
    <property type="protein sequence ID" value="TRY19636.1"/>
    <property type="molecule type" value="Genomic_DNA"/>
</dbReference>
<evidence type="ECO:0000313" key="1">
    <source>
        <dbReference type="EMBL" id="TRY19636.1"/>
    </source>
</evidence>
<evidence type="ECO:0000313" key="2">
    <source>
        <dbReference type="Proteomes" id="UP000317638"/>
    </source>
</evidence>
<name>A0A553K4K6_9ACTN</name>
<gene>
    <name evidence="1" type="ORF">FOJ82_01705</name>
</gene>
<protein>
    <submittedName>
        <fullName evidence="1">Uncharacterized protein</fullName>
    </submittedName>
</protein>
<dbReference type="Proteomes" id="UP000317638">
    <property type="component" value="Unassembled WGS sequence"/>
</dbReference>
<keyword evidence="2" id="KW-1185">Reference proteome</keyword>
<organism evidence="1 2">
    <name type="scientific">Tessaracoccus rhinocerotis</name>
    <dbReference type="NCBI Taxonomy" id="1689449"/>
    <lineage>
        <taxon>Bacteria</taxon>
        <taxon>Bacillati</taxon>
        <taxon>Actinomycetota</taxon>
        <taxon>Actinomycetes</taxon>
        <taxon>Propionibacteriales</taxon>
        <taxon>Propionibacteriaceae</taxon>
        <taxon>Tessaracoccus</taxon>
    </lineage>
</organism>
<sequence>MPSFRVTTEVRDVRPEHAPEDVMEVGRRAVRALAHLDDSFVDVAHGVPYVALRFTVPASSRDDEHRAALAVAKSVWDSIEGLAVLGGGRLHRRVGGRWIPVGASAT</sequence>
<reference evidence="1 2" key="1">
    <citation type="submission" date="2019-07" db="EMBL/GenBank/DDBJ databases">
        <authorList>
            <person name="Zhou L.-Y."/>
        </authorList>
    </citation>
    <scope>NUCLEOTIDE SEQUENCE [LARGE SCALE GENOMIC DNA]</scope>
    <source>
        <strain evidence="1 2">YIM 101269</strain>
    </source>
</reference>
<comment type="caution">
    <text evidence="1">The sequence shown here is derived from an EMBL/GenBank/DDBJ whole genome shotgun (WGS) entry which is preliminary data.</text>
</comment>
<dbReference type="OrthoDB" id="5149446at2"/>
<dbReference type="AlphaFoldDB" id="A0A553K4K6"/>